<accession>A0A9W7B3G1</accession>
<reference evidence="2" key="1">
    <citation type="journal article" date="2023" name="Commun. Biol.">
        <title>Genome analysis of Parmales, the sister group of diatoms, reveals the evolutionary specialization of diatoms from phago-mixotrophs to photoautotrophs.</title>
        <authorList>
            <person name="Ban H."/>
            <person name="Sato S."/>
            <person name="Yoshikawa S."/>
            <person name="Yamada K."/>
            <person name="Nakamura Y."/>
            <person name="Ichinomiya M."/>
            <person name="Sato N."/>
            <person name="Blanc-Mathieu R."/>
            <person name="Endo H."/>
            <person name="Kuwata A."/>
            <person name="Ogata H."/>
        </authorList>
    </citation>
    <scope>NUCLEOTIDE SEQUENCE [LARGE SCALE GENOMIC DNA]</scope>
</reference>
<evidence type="ECO:0000313" key="1">
    <source>
        <dbReference type="EMBL" id="GMH83172.1"/>
    </source>
</evidence>
<gene>
    <name evidence="1" type="ORF">TL16_g09509</name>
</gene>
<protein>
    <submittedName>
        <fullName evidence="1">Uncharacterized protein</fullName>
    </submittedName>
</protein>
<dbReference type="Proteomes" id="UP001162640">
    <property type="component" value="Unassembled WGS sequence"/>
</dbReference>
<name>A0A9W7B3G1_9STRA</name>
<proteinExistence type="predicted"/>
<evidence type="ECO:0000313" key="2">
    <source>
        <dbReference type="Proteomes" id="UP001162640"/>
    </source>
</evidence>
<dbReference type="AlphaFoldDB" id="A0A9W7B3G1"/>
<sequence>MYLFNSKIVGVGGFSCTDGGTTVMDVLGKNLKEGKTVLKGKYRVRFRKGRESSLIYDNVRLSSGITSSSSTCTPLKNNYIFLTQEDVNKKKCARDMVVSQFNYETAKGKVEYGKEIREYVESKIL</sequence>
<comment type="caution">
    <text evidence="1">The sequence shown here is derived from an EMBL/GenBank/DDBJ whole genome shotgun (WGS) entry which is preliminary data.</text>
</comment>
<organism evidence="1 2">
    <name type="scientific">Triparma laevis f. inornata</name>
    <dbReference type="NCBI Taxonomy" id="1714386"/>
    <lineage>
        <taxon>Eukaryota</taxon>
        <taxon>Sar</taxon>
        <taxon>Stramenopiles</taxon>
        <taxon>Ochrophyta</taxon>
        <taxon>Bolidophyceae</taxon>
        <taxon>Parmales</taxon>
        <taxon>Triparmaceae</taxon>
        <taxon>Triparma</taxon>
    </lineage>
</organism>
<dbReference type="EMBL" id="BLQM01000324">
    <property type="protein sequence ID" value="GMH83172.1"/>
    <property type="molecule type" value="Genomic_DNA"/>
</dbReference>